<dbReference type="EMBL" id="BLQM01000145">
    <property type="protein sequence ID" value="GMH69135.1"/>
    <property type="molecule type" value="Genomic_DNA"/>
</dbReference>
<keyword evidence="1" id="KW-0433">Leucine-rich repeat</keyword>
<dbReference type="PROSITE" id="PS51450">
    <property type="entry name" value="LRR"/>
    <property type="match status" value="1"/>
</dbReference>
<dbReference type="Gene3D" id="3.80.10.10">
    <property type="entry name" value="Ribonuclease Inhibitor"/>
    <property type="match status" value="1"/>
</dbReference>
<keyword evidence="2" id="KW-0677">Repeat</keyword>
<organism evidence="3 4">
    <name type="scientific">Triparma laevis f. inornata</name>
    <dbReference type="NCBI Taxonomy" id="1714386"/>
    <lineage>
        <taxon>Eukaryota</taxon>
        <taxon>Sar</taxon>
        <taxon>Stramenopiles</taxon>
        <taxon>Ochrophyta</taxon>
        <taxon>Bolidophyceae</taxon>
        <taxon>Parmales</taxon>
        <taxon>Triparmaceae</taxon>
        <taxon>Triparma</taxon>
    </lineage>
</organism>
<comment type="caution">
    <text evidence="3">The sequence shown here is derived from an EMBL/GenBank/DDBJ whole genome shotgun (WGS) entry which is preliminary data.</text>
</comment>
<reference evidence="4" key="1">
    <citation type="journal article" date="2023" name="Commun. Biol.">
        <title>Genome analysis of Parmales, the sister group of diatoms, reveals the evolutionary specialization of diatoms from phago-mixotrophs to photoautotrophs.</title>
        <authorList>
            <person name="Ban H."/>
            <person name="Sato S."/>
            <person name="Yoshikawa S."/>
            <person name="Yamada K."/>
            <person name="Nakamura Y."/>
            <person name="Ichinomiya M."/>
            <person name="Sato N."/>
            <person name="Blanc-Mathieu R."/>
            <person name="Endo H."/>
            <person name="Kuwata A."/>
            <person name="Ogata H."/>
        </authorList>
    </citation>
    <scope>NUCLEOTIDE SEQUENCE [LARGE SCALE GENOMIC DNA]</scope>
</reference>
<dbReference type="InterPro" id="IPR032675">
    <property type="entry name" value="LRR_dom_sf"/>
</dbReference>
<dbReference type="SMART" id="SM00369">
    <property type="entry name" value="LRR_TYP"/>
    <property type="match status" value="5"/>
</dbReference>
<dbReference type="PANTHER" id="PTHR48051">
    <property type="match status" value="1"/>
</dbReference>
<dbReference type="InterPro" id="IPR003591">
    <property type="entry name" value="Leu-rich_rpt_typical-subtyp"/>
</dbReference>
<evidence type="ECO:0000256" key="2">
    <source>
        <dbReference type="ARBA" id="ARBA00022737"/>
    </source>
</evidence>
<sequence length="276" mass="31142">MSTSGRDYKSATSFEQEIAPVEGADDDTDLANVALAGLIEPTKEIIGAIADCKARHGGIKLNMGSMNLAFIPFEVKSLSSLRILNLRNNRLTMFPSDICAALNELEELNLAQNEITYLPENISALSNLRKLGLSKNKLSVLPMGVFNLPALQELRLDNNLLTSIQGQIADCHVLNTCLLNNNFLKKIPDRMSELKFLSKVDLSSNPIDNCPPNIMLLHQKYELLLHKKKRRGLIKRSHVLKKTMNEQLERILLKEEKEIEEGKEMEEDRRKAEHTR</sequence>
<dbReference type="SUPFAM" id="SSF52058">
    <property type="entry name" value="L domain-like"/>
    <property type="match status" value="1"/>
</dbReference>
<dbReference type="Pfam" id="PF13855">
    <property type="entry name" value="LRR_8"/>
    <property type="match status" value="1"/>
</dbReference>
<protein>
    <submittedName>
        <fullName evidence="3">Uncharacterized protein</fullName>
    </submittedName>
</protein>
<accession>A0A9W7AFT5</accession>
<gene>
    <name evidence="3" type="ORF">TL16_g05085</name>
</gene>
<evidence type="ECO:0000313" key="3">
    <source>
        <dbReference type="EMBL" id="GMH69135.1"/>
    </source>
</evidence>
<dbReference type="GO" id="GO:0005737">
    <property type="term" value="C:cytoplasm"/>
    <property type="evidence" value="ECO:0007669"/>
    <property type="project" value="TreeGrafter"/>
</dbReference>
<dbReference type="Proteomes" id="UP001162640">
    <property type="component" value="Unassembled WGS sequence"/>
</dbReference>
<evidence type="ECO:0000313" key="4">
    <source>
        <dbReference type="Proteomes" id="UP001162640"/>
    </source>
</evidence>
<dbReference type="InterPro" id="IPR050216">
    <property type="entry name" value="LRR_domain-containing"/>
</dbReference>
<dbReference type="PANTHER" id="PTHR48051:SF46">
    <property type="entry name" value="LEUCINE RICH REPEAT-CONTAINING DOMAIN PROTEIN"/>
    <property type="match status" value="1"/>
</dbReference>
<dbReference type="AlphaFoldDB" id="A0A9W7AFT5"/>
<proteinExistence type="predicted"/>
<name>A0A9W7AFT5_9STRA</name>
<evidence type="ECO:0000256" key="1">
    <source>
        <dbReference type="ARBA" id="ARBA00022614"/>
    </source>
</evidence>
<dbReference type="InterPro" id="IPR001611">
    <property type="entry name" value="Leu-rich_rpt"/>
</dbReference>